<evidence type="ECO:0000259" key="3">
    <source>
        <dbReference type="PROSITE" id="PS01124"/>
    </source>
</evidence>
<dbReference type="Gene3D" id="1.10.10.60">
    <property type="entry name" value="Homeodomain-like"/>
    <property type="match status" value="2"/>
</dbReference>
<feature type="domain" description="HTH araC/xylS-type" evidence="3">
    <location>
        <begin position="194"/>
        <end position="292"/>
    </location>
</feature>
<dbReference type="Pfam" id="PF12833">
    <property type="entry name" value="HTH_18"/>
    <property type="match status" value="1"/>
</dbReference>
<proteinExistence type="predicted"/>
<gene>
    <name evidence="4" type="ORF">RY831_26245</name>
</gene>
<dbReference type="PANTHER" id="PTHR43436:SF2">
    <property type="entry name" value="ARAC_XYLS FAMILY TRANSCRIPTIONAL REGULATOR"/>
    <property type="match status" value="1"/>
</dbReference>
<keyword evidence="2" id="KW-0804">Transcription</keyword>
<dbReference type="SUPFAM" id="SSF46689">
    <property type="entry name" value="Homeodomain-like"/>
    <property type="match status" value="2"/>
</dbReference>
<organism evidence="4 5">
    <name type="scientific">Noviherbaspirillum album</name>
    <dbReference type="NCBI Taxonomy" id="3080276"/>
    <lineage>
        <taxon>Bacteria</taxon>
        <taxon>Pseudomonadati</taxon>
        <taxon>Pseudomonadota</taxon>
        <taxon>Betaproteobacteria</taxon>
        <taxon>Burkholderiales</taxon>
        <taxon>Oxalobacteraceae</taxon>
        <taxon>Noviherbaspirillum</taxon>
    </lineage>
</organism>
<dbReference type="PROSITE" id="PS01124">
    <property type="entry name" value="HTH_ARAC_FAMILY_2"/>
    <property type="match status" value="1"/>
</dbReference>
<dbReference type="InterPro" id="IPR018060">
    <property type="entry name" value="HTH_AraC"/>
</dbReference>
<evidence type="ECO:0000313" key="5">
    <source>
        <dbReference type="Proteomes" id="UP001352263"/>
    </source>
</evidence>
<dbReference type="InterPro" id="IPR009594">
    <property type="entry name" value="Tscrpt_reg_HTH_AraC_N"/>
</dbReference>
<comment type="caution">
    <text evidence="4">The sequence shown here is derived from an EMBL/GenBank/DDBJ whole genome shotgun (WGS) entry which is preliminary data.</text>
</comment>
<dbReference type="Proteomes" id="UP001352263">
    <property type="component" value="Unassembled WGS sequence"/>
</dbReference>
<evidence type="ECO:0000256" key="2">
    <source>
        <dbReference type="ARBA" id="ARBA00023163"/>
    </source>
</evidence>
<name>A0ABU6JGY0_9BURK</name>
<dbReference type="EMBL" id="JAWIIV010000034">
    <property type="protein sequence ID" value="MEC4722673.1"/>
    <property type="molecule type" value="Genomic_DNA"/>
</dbReference>
<evidence type="ECO:0000256" key="1">
    <source>
        <dbReference type="ARBA" id="ARBA00023015"/>
    </source>
</evidence>
<evidence type="ECO:0000313" key="4">
    <source>
        <dbReference type="EMBL" id="MEC4722673.1"/>
    </source>
</evidence>
<dbReference type="Pfam" id="PF06719">
    <property type="entry name" value="AraC_N"/>
    <property type="match status" value="1"/>
</dbReference>
<dbReference type="PANTHER" id="PTHR43436">
    <property type="entry name" value="ARAC-FAMILY TRANSCRIPTIONAL REGULATOR"/>
    <property type="match status" value="1"/>
</dbReference>
<reference evidence="4 5" key="1">
    <citation type="submission" date="2023-10" db="EMBL/GenBank/DDBJ databases">
        <title>Noviherbaspirillum sp. CPCC 100848 genome assembly.</title>
        <authorList>
            <person name="Li X.Y."/>
            <person name="Fang X.M."/>
        </authorList>
    </citation>
    <scope>NUCLEOTIDE SEQUENCE [LARGE SCALE GENOMIC DNA]</scope>
    <source>
        <strain evidence="4 5">CPCC 100848</strain>
    </source>
</reference>
<dbReference type="InterPro" id="IPR009057">
    <property type="entry name" value="Homeodomain-like_sf"/>
</dbReference>
<keyword evidence="1" id="KW-0805">Transcription regulation</keyword>
<sequence>MKNPAPDKEQLIELVKKLAPSEGYTLTSLEGVRFMRADRALPRTPVLYEPSIVVVLQGGKRGFIGDRIYNYNAQEFLVLSVPMPFESETIASAEEPMLAISIRINLPVAADLLVSLDAEQYGRSAPPAGICSTKLGADLSDAVSRLLLCLDSPLEAKILGPSIVREIYYRVLTGEQGPAIRAALNHHSNHAKINRALRRIHSDYAGDLDINTLADEAGMSVAAFHSNFKLVTHTSPIQYLKTVRLHKARLLMIQDGVTASTAAVKVGYESPSQFSREFKRFFGRPPAEEATLMKSALIVSAAETRPGHINF</sequence>
<protein>
    <submittedName>
        <fullName evidence="4">AraC family transcriptional regulator</fullName>
    </submittedName>
</protein>
<dbReference type="SMART" id="SM00342">
    <property type="entry name" value="HTH_ARAC"/>
    <property type="match status" value="1"/>
</dbReference>
<dbReference type="RefSeq" id="WP_326509342.1">
    <property type="nucleotide sequence ID" value="NZ_JAWIIV010000034.1"/>
</dbReference>
<keyword evidence="5" id="KW-1185">Reference proteome</keyword>
<accession>A0ABU6JGY0</accession>